<reference evidence="4" key="5">
    <citation type="submission" date="2020-01" db="EMBL/GenBank/DDBJ databases">
        <title>Bacteria Cultured from War Wounds Associated with the Conflict in Eastern Ukraine.</title>
        <authorList>
            <person name="Snesrud E."/>
            <person name="Galac M.R."/>
            <person name="Mc Gann P."/>
            <person name="Valentine K."/>
            <person name="Viacheslav K."/>
        </authorList>
    </citation>
    <scope>NUCLEOTIDE SEQUENCE</scope>
    <source>
        <strain evidence="4">VNMU148</strain>
    </source>
</reference>
<protein>
    <submittedName>
        <fullName evidence="3">Helix-turn-helix domain-containing protein</fullName>
    </submittedName>
    <submittedName>
        <fullName evidence="2">XRE family transcriptional regulator</fullName>
    </submittedName>
</protein>
<dbReference type="AlphaFoldDB" id="A0A0V4SPM0"/>
<dbReference type="EMBL" id="KT887560">
    <property type="protein sequence ID" value="ALY08346.1"/>
    <property type="molecule type" value="Genomic_DNA"/>
</dbReference>
<accession>A0A0V4SPM0</accession>
<dbReference type="RefSeq" id="WP_003120979.1">
    <property type="nucleotide sequence ID" value="NZ_BSAU01000040.1"/>
</dbReference>
<evidence type="ECO:0000313" key="3">
    <source>
        <dbReference type="EMBL" id="MUI39636.1"/>
    </source>
</evidence>
<evidence type="ECO:0000313" key="6">
    <source>
        <dbReference type="Proteomes" id="UP000284767"/>
    </source>
</evidence>
<evidence type="ECO:0000313" key="5">
    <source>
        <dbReference type="EMBL" id="RPM00961.1"/>
    </source>
</evidence>
<sequence>MIGNRLREERLRLEMSQDAFSQHCGVTKNTQVSYEKGRRSPDTTYLLKAIEIGVDVLYVVTGRHVPAAVKALTQEQLDILNYMSGMSEQNRADLVRVGRAMYDANQFRRMAPANSLS</sequence>
<reference evidence="3 7" key="4">
    <citation type="submission" date="2019-11" db="EMBL/GenBank/DDBJ databases">
        <title>Genomes of ocular Pseudomonas aeruginosa isolates.</title>
        <authorList>
            <person name="Khan M."/>
            <person name="Rice S.A."/>
            <person name="Willcox M.D.P."/>
            <person name="Stapleton F."/>
        </authorList>
    </citation>
    <scope>NUCLEOTIDE SEQUENCE [LARGE SCALE GENOMIC DNA]</scope>
    <source>
        <strain evidence="3 7">PA221</strain>
    </source>
</reference>
<gene>
    <name evidence="3" type="ORF">GNQ48_32215</name>
    <name evidence="4" type="ORF">GUL26_14135</name>
    <name evidence="5" type="ORF">IPC1295_33260</name>
</gene>
<dbReference type="Proteomes" id="UP000644192">
    <property type="component" value="Unassembled WGS sequence"/>
</dbReference>
<feature type="domain" description="HTH cro/C1-type" evidence="1">
    <location>
        <begin position="6"/>
        <end position="59"/>
    </location>
</feature>
<dbReference type="SMART" id="SM00530">
    <property type="entry name" value="HTH_XRE"/>
    <property type="match status" value="1"/>
</dbReference>
<reference evidence="5 6" key="2">
    <citation type="submission" date="2017-08" db="EMBL/GenBank/DDBJ databases">
        <authorList>
            <person name="Feschi L."/>
            <person name="Jeukens J."/>
            <person name="Emond-Rheault J.-G."/>
            <person name="Kukavica-Ibrulj I."/>
            <person name="Boyle B."/>
            <person name="Levesque R.C."/>
        </authorList>
    </citation>
    <scope>NUCLEOTIDE SEQUENCE [LARGE SCALE GENOMIC DNA]</scope>
    <source>
        <strain evidence="5 6">PA-W36</strain>
    </source>
</reference>
<evidence type="ECO:0000259" key="1">
    <source>
        <dbReference type="PROSITE" id="PS50943"/>
    </source>
</evidence>
<dbReference type="EMBL" id="WXZT01000010">
    <property type="protein sequence ID" value="MZZ13392.1"/>
    <property type="molecule type" value="Genomic_DNA"/>
</dbReference>
<proteinExistence type="predicted"/>
<name>A0A0V4SPM0_PSEAI</name>
<reference evidence="2" key="1">
    <citation type="journal article" date="2015" name="MBio">
        <title>Phylogenetic Distribution of CRISPR-Cas Systems in Antibiotic-Resistant Pseudomonas aeruginosa.</title>
        <authorList>
            <person name="van Belkum A."/>
            <person name="Soriaga L.B."/>
            <person name="LaFave M.C."/>
            <person name="Akella S."/>
            <person name="Veyrieras J.B."/>
            <person name="Barbu E.M."/>
            <person name="Shortridge D."/>
            <person name="Blanc B."/>
            <person name="Hannum G."/>
            <person name="Zambardi G."/>
            <person name="Miller K."/>
            <person name="Enright M.C."/>
            <person name="Mugnier N."/>
            <person name="Brami D."/>
            <person name="Schicklin S."/>
            <person name="Felderman M."/>
            <person name="Schwartz A.S."/>
            <person name="Richardson T.H."/>
            <person name="Peterson T.C."/>
            <person name="Hubby B."/>
            <person name="Cady K.C."/>
        </authorList>
    </citation>
    <scope>NUCLEOTIDE SEQUENCE</scope>
    <source>
        <strain evidence="2">WH-SGI-V-07174</strain>
    </source>
</reference>
<reference evidence="5 6" key="3">
    <citation type="submission" date="2019-01" db="EMBL/GenBank/DDBJ databases">
        <title>The Pseudomonas aeruginosa pan-genome provides new insights on its population structure, horizontal gene transfer and pathogenicity.</title>
        <authorList>
            <person name="Freschi L."/>
            <person name="Vincent A.T."/>
            <person name="Jeukens J."/>
            <person name="Emond-Rheault J.-G."/>
            <person name="Kukavica-Ibrulj I."/>
            <person name="Dupont M.-J."/>
            <person name="Charette S.J."/>
            <person name="Boyle B."/>
            <person name="Levesque R.C."/>
        </authorList>
    </citation>
    <scope>NUCLEOTIDE SEQUENCE [LARGE SCALE GENOMIC DNA]</scope>
    <source>
        <strain evidence="5 6">PA-W36</strain>
    </source>
</reference>
<dbReference type="EMBL" id="WOAD01000078">
    <property type="protein sequence ID" value="MUI39636.1"/>
    <property type="molecule type" value="Genomic_DNA"/>
</dbReference>
<dbReference type="PROSITE" id="PS50943">
    <property type="entry name" value="HTH_CROC1"/>
    <property type="match status" value="1"/>
</dbReference>
<dbReference type="Proteomes" id="UP000284767">
    <property type="component" value="Unassembled WGS sequence"/>
</dbReference>
<dbReference type="PATRIC" id="fig|287.2540.peg.3809"/>
<dbReference type="Proteomes" id="UP000433532">
    <property type="component" value="Unassembled WGS sequence"/>
</dbReference>
<dbReference type="SUPFAM" id="SSF47413">
    <property type="entry name" value="lambda repressor-like DNA-binding domains"/>
    <property type="match status" value="1"/>
</dbReference>
<dbReference type="InterPro" id="IPR001387">
    <property type="entry name" value="Cro/C1-type_HTH"/>
</dbReference>
<organism evidence="2">
    <name type="scientific">Pseudomonas aeruginosa</name>
    <dbReference type="NCBI Taxonomy" id="287"/>
    <lineage>
        <taxon>Bacteria</taxon>
        <taxon>Pseudomonadati</taxon>
        <taxon>Pseudomonadota</taxon>
        <taxon>Gammaproteobacteria</taxon>
        <taxon>Pseudomonadales</taxon>
        <taxon>Pseudomonadaceae</taxon>
        <taxon>Pseudomonas</taxon>
    </lineage>
</organism>
<dbReference type="CDD" id="cd00093">
    <property type="entry name" value="HTH_XRE"/>
    <property type="match status" value="1"/>
</dbReference>
<dbReference type="InterPro" id="IPR010982">
    <property type="entry name" value="Lambda_DNA-bd_dom_sf"/>
</dbReference>
<evidence type="ECO:0000313" key="7">
    <source>
        <dbReference type="Proteomes" id="UP000433532"/>
    </source>
</evidence>
<dbReference type="GO" id="GO:0003677">
    <property type="term" value="F:DNA binding"/>
    <property type="evidence" value="ECO:0007669"/>
    <property type="project" value="InterPro"/>
</dbReference>
<evidence type="ECO:0000313" key="2">
    <source>
        <dbReference type="EMBL" id="ALY08346.1"/>
    </source>
</evidence>
<evidence type="ECO:0000313" key="4">
    <source>
        <dbReference type="EMBL" id="MZZ13392.1"/>
    </source>
</evidence>
<dbReference type="Gene3D" id="1.10.260.40">
    <property type="entry name" value="lambda repressor-like DNA-binding domains"/>
    <property type="match status" value="1"/>
</dbReference>
<dbReference type="Pfam" id="PF01381">
    <property type="entry name" value="HTH_3"/>
    <property type="match status" value="1"/>
</dbReference>
<dbReference type="EMBL" id="NSNE01000043">
    <property type="protein sequence ID" value="RPM00961.1"/>
    <property type="molecule type" value="Genomic_DNA"/>
</dbReference>